<protein>
    <submittedName>
        <fullName evidence="1">Uncharacterized protein</fullName>
    </submittedName>
</protein>
<evidence type="ECO:0000313" key="2">
    <source>
        <dbReference type="Proteomes" id="UP000242715"/>
    </source>
</evidence>
<name>A0A2Z6MDE8_TRISU</name>
<dbReference type="OrthoDB" id="10563160at2759"/>
<dbReference type="AlphaFoldDB" id="A0A2Z6MDE8"/>
<evidence type="ECO:0000313" key="1">
    <source>
        <dbReference type="EMBL" id="GAU12557.1"/>
    </source>
</evidence>
<organism evidence="1 2">
    <name type="scientific">Trifolium subterraneum</name>
    <name type="common">Subterranean clover</name>
    <dbReference type="NCBI Taxonomy" id="3900"/>
    <lineage>
        <taxon>Eukaryota</taxon>
        <taxon>Viridiplantae</taxon>
        <taxon>Streptophyta</taxon>
        <taxon>Embryophyta</taxon>
        <taxon>Tracheophyta</taxon>
        <taxon>Spermatophyta</taxon>
        <taxon>Magnoliopsida</taxon>
        <taxon>eudicotyledons</taxon>
        <taxon>Gunneridae</taxon>
        <taxon>Pentapetalae</taxon>
        <taxon>rosids</taxon>
        <taxon>fabids</taxon>
        <taxon>Fabales</taxon>
        <taxon>Fabaceae</taxon>
        <taxon>Papilionoideae</taxon>
        <taxon>50 kb inversion clade</taxon>
        <taxon>NPAAA clade</taxon>
        <taxon>Hologalegina</taxon>
        <taxon>IRL clade</taxon>
        <taxon>Trifolieae</taxon>
        <taxon>Trifolium</taxon>
    </lineage>
</organism>
<dbReference type="EMBL" id="DF973123">
    <property type="protein sequence ID" value="GAU12557.1"/>
    <property type="molecule type" value="Genomic_DNA"/>
</dbReference>
<keyword evidence="2" id="KW-1185">Reference proteome</keyword>
<dbReference type="Proteomes" id="UP000242715">
    <property type="component" value="Unassembled WGS sequence"/>
</dbReference>
<proteinExistence type="predicted"/>
<gene>
    <name evidence="1" type="ORF">TSUD_182710</name>
</gene>
<reference evidence="2" key="1">
    <citation type="journal article" date="2017" name="Front. Plant Sci.">
        <title>Climate Clever Clovers: New Paradigm to Reduce the Environmental Footprint of Ruminants by Breeding Low Methanogenic Forages Utilizing Haplotype Variation.</title>
        <authorList>
            <person name="Kaur P."/>
            <person name="Appels R."/>
            <person name="Bayer P.E."/>
            <person name="Keeble-Gagnere G."/>
            <person name="Wang J."/>
            <person name="Hirakawa H."/>
            <person name="Shirasawa K."/>
            <person name="Vercoe P."/>
            <person name="Stefanova K."/>
            <person name="Durmic Z."/>
            <person name="Nichols P."/>
            <person name="Revell C."/>
            <person name="Isobe S.N."/>
            <person name="Edwards D."/>
            <person name="Erskine W."/>
        </authorList>
    </citation>
    <scope>NUCLEOTIDE SEQUENCE [LARGE SCALE GENOMIC DNA]</scope>
    <source>
        <strain evidence="2">cv. Daliak</strain>
    </source>
</reference>
<sequence length="154" mass="17494">MKMKLKHGDHEAVFAIFYEDVKKLAMETRPLLLSMIQGQNDAYIEEDAKGLNAYHSSRESNKAAEGDVGAGSSSQFVDGELGFSNKVVSVIPDLQSSCFQRQRRTTKNGMSTYVEKFVYARRKSCVKRKLCFDDKDDDFVIKSKVVKVFEFEDI</sequence>
<accession>A0A2Z6MDE8</accession>